<sequence length="504" mass="56406">INCKVAHLACDVSRPCKRCVSLNKTESCQDVLHKKRGRPKRHTQNANGNNYTYDIIYGTIETPAFPIQTSHHKEIQPKNQPKPISFVHESFQANQPQKKSTNNSTINTTKEPLTNGSTTNTTGELLVNISNESTTNTIRKLLPNTLKKSSEESFHSTPEEHSPNTFSNIPKESLLDTTRDLFSNISEGPSLNTTREVFPNTLEDSSLDTTKAFPNISEDMFTNTPKESFLQETPLDLFSKQSSFLDSSKPLSPPLLQDILPSSNDFLSDFFDTPLLDDTSFTIPEELTLILSMEICCAQVPTEIYALWGYHPQELAHRSLYDFVSPDDTHRLSQLHRLLLDHTSQISNQSNPLPPAERSTSTLFSTTSPSTLNTMANGSKTFSDTIHIRQSSGGYKPYEIAFFVGGGLGGDLYDPQTLDRHYIVAHCRPPTLPVRRPLSSFQRKKSFSVPKLNMAPNTQMKPKFSPLFQHSRQVIHPTHQYFLQTSSSTLNAAASAVKSRSVFI</sequence>
<feature type="region of interest" description="Disordered" evidence="3">
    <location>
        <begin position="346"/>
        <end position="376"/>
    </location>
</feature>
<dbReference type="InterPro" id="IPR000014">
    <property type="entry name" value="PAS"/>
</dbReference>
<dbReference type="OrthoDB" id="1555531at2759"/>
<dbReference type="PANTHER" id="PTHR47659">
    <property type="entry name" value="ZN(II)2CYS6 TRANSCRIPTION FACTOR (EUROFUNG)-RELATED"/>
    <property type="match status" value="1"/>
</dbReference>
<dbReference type="PROSITE" id="PS50112">
    <property type="entry name" value="PAS"/>
    <property type="match status" value="1"/>
</dbReference>
<dbReference type="AlphaFoldDB" id="A0A367JXS9"/>
<dbReference type="STRING" id="4846.A0A367JXS9"/>
<accession>A0A367JXS9</accession>
<dbReference type="InterPro" id="IPR035965">
    <property type="entry name" value="PAS-like_dom_sf"/>
</dbReference>
<dbReference type="InterPro" id="IPR050335">
    <property type="entry name" value="ERT1_acuK_gluconeogen_tf"/>
</dbReference>
<gene>
    <name evidence="5" type="ORF">CU098_009903</name>
</gene>
<feature type="compositionally biased region" description="Low complexity" evidence="3">
    <location>
        <begin position="359"/>
        <end position="371"/>
    </location>
</feature>
<feature type="compositionally biased region" description="Low complexity" evidence="3">
    <location>
        <begin position="98"/>
        <end position="110"/>
    </location>
</feature>
<feature type="domain" description="PAS" evidence="4">
    <location>
        <begin position="307"/>
        <end position="343"/>
    </location>
</feature>
<dbReference type="SUPFAM" id="SSF55785">
    <property type="entry name" value="PYP-like sensor domain (PAS domain)"/>
    <property type="match status" value="1"/>
</dbReference>
<dbReference type="EMBL" id="PJQM01002556">
    <property type="protein sequence ID" value="RCH94461.1"/>
    <property type="molecule type" value="Genomic_DNA"/>
</dbReference>
<dbReference type="Proteomes" id="UP000253551">
    <property type="component" value="Unassembled WGS sequence"/>
</dbReference>
<feature type="region of interest" description="Disordered" evidence="3">
    <location>
        <begin position="92"/>
        <end position="121"/>
    </location>
</feature>
<comment type="caution">
    <text evidence="5">The sequence shown here is derived from an EMBL/GenBank/DDBJ whole genome shotgun (WGS) entry which is preliminary data.</text>
</comment>
<protein>
    <recommendedName>
        <fullName evidence="4">PAS domain-containing protein</fullName>
    </recommendedName>
</protein>
<keyword evidence="6" id="KW-1185">Reference proteome</keyword>
<evidence type="ECO:0000313" key="5">
    <source>
        <dbReference type="EMBL" id="RCH94461.1"/>
    </source>
</evidence>
<feature type="compositionally biased region" description="Basic and acidic residues" evidence="3">
    <location>
        <begin position="148"/>
        <end position="162"/>
    </location>
</feature>
<feature type="compositionally biased region" description="Polar residues" evidence="3">
    <location>
        <begin position="111"/>
        <end position="121"/>
    </location>
</feature>
<evidence type="ECO:0000259" key="4">
    <source>
        <dbReference type="PROSITE" id="PS50112"/>
    </source>
</evidence>
<dbReference type="CDD" id="cd00130">
    <property type="entry name" value="PAS"/>
    <property type="match status" value="1"/>
</dbReference>
<feature type="non-terminal residue" evidence="5">
    <location>
        <position position="1"/>
    </location>
</feature>
<feature type="region of interest" description="Disordered" evidence="3">
    <location>
        <begin position="146"/>
        <end position="171"/>
    </location>
</feature>
<evidence type="ECO:0000313" key="6">
    <source>
        <dbReference type="Proteomes" id="UP000253551"/>
    </source>
</evidence>
<keyword evidence="2" id="KW-0539">Nucleus</keyword>
<dbReference type="PANTHER" id="PTHR47659:SF1">
    <property type="entry name" value="TRANSCRIPTION ACTIVATOR OF GLUCONEOGENESIS ERT1"/>
    <property type="match status" value="1"/>
</dbReference>
<evidence type="ECO:0000256" key="2">
    <source>
        <dbReference type="ARBA" id="ARBA00023242"/>
    </source>
</evidence>
<organism evidence="5 6">
    <name type="scientific">Rhizopus stolonifer</name>
    <name type="common">Rhizopus nigricans</name>
    <dbReference type="NCBI Taxonomy" id="4846"/>
    <lineage>
        <taxon>Eukaryota</taxon>
        <taxon>Fungi</taxon>
        <taxon>Fungi incertae sedis</taxon>
        <taxon>Mucoromycota</taxon>
        <taxon>Mucoromycotina</taxon>
        <taxon>Mucoromycetes</taxon>
        <taxon>Mucorales</taxon>
        <taxon>Mucorineae</taxon>
        <taxon>Rhizopodaceae</taxon>
        <taxon>Rhizopus</taxon>
    </lineage>
</organism>
<proteinExistence type="predicted"/>
<keyword evidence="1" id="KW-0479">Metal-binding</keyword>
<reference evidence="5 6" key="1">
    <citation type="journal article" date="2018" name="G3 (Bethesda)">
        <title>Phylogenetic and Phylogenomic Definition of Rhizopus Species.</title>
        <authorList>
            <person name="Gryganskyi A.P."/>
            <person name="Golan J."/>
            <person name="Dolatabadi S."/>
            <person name="Mondo S."/>
            <person name="Robb S."/>
            <person name="Idnurm A."/>
            <person name="Muszewska A."/>
            <person name="Steczkiewicz K."/>
            <person name="Masonjones S."/>
            <person name="Liao H.L."/>
            <person name="Gajdeczka M.T."/>
            <person name="Anike F."/>
            <person name="Vuek A."/>
            <person name="Anishchenko I.M."/>
            <person name="Voigt K."/>
            <person name="de Hoog G.S."/>
            <person name="Smith M.E."/>
            <person name="Heitman J."/>
            <person name="Vilgalys R."/>
            <person name="Stajich J.E."/>
        </authorList>
    </citation>
    <scope>NUCLEOTIDE SEQUENCE [LARGE SCALE GENOMIC DNA]</scope>
    <source>
        <strain evidence="5 6">LSU 92-RS-03</strain>
    </source>
</reference>
<evidence type="ECO:0000256" key="3">
    <source>
        <dbReference type="SAM" id="MobiDB-lite"/>
    </source>
</evidence>
<name>A0A367JXS9_RHIST</name>
<evidence type="ECO:0000256" key="1">
    <source>
        <dbReference type="ARBA" id="ARBA00022723"/>
    </source>
</evidence>
<feature type="compositionally biased region" description="Polar residues" evidence="3">
    <location>
        <begin position="184"/>
        <end position="195"/>
    </location>
</feature>
<dbReference type="Gene3D" id="3.30.450.20">
    <property type="entry name" value="PAS domain"/>
    <property type="match status" value="1"/>
</dbReference>
<feature type="region of interest" description="Disordered" evidence="3">
    <location>
        <begin position="184"/>
        <end position="203"/>
    </location>
</feature>
<dbReference type="GO" id="GO:0046872">
    <property type="term" value="F:metal ion binding"/>
    <property type="evidence" value="ECO:0007669"/>
    <property type="project" value="UniProtKB-KW"/>
</dbReference>